<feature type="domain" description="Cell wall mannoprotein PIR1-like C-terminal" evidence="8">
    <location>
        <begin position="256"/>
        <end position="338"/>
    </location>
</feature>
<evidence type="ECO:0000313" key="10">
    <source>
        <dbReference type="Proteomes" id="UP000190776"/>
    </source>
</evidence>
<evidence type="ECO:0000256" key="3">
    <source>
        <dbReference type="ARBA" id="ARBA00022525"/>
    </source>
</evidence>
<evidence type="ECO:0000256" key="4">
    <source>
        <dbReference type="ARBA" id="ARBA00022729"/>
    </source>
</evidence>
<reference evidence="9 10" key="1">
    <citation type="submission" date="2017-01" db="EMBL/GenBank/DDBJ databases">
        <title>Draft genome sequence of Diplodia seriata F98.1, a fungal species involved in grapevine trunk diseases.</title>
        <authorList>
            <person name="Robert-Siegwald G."/>
            <person name="Vallet J."/>
            <person name="Abou-Mansour E."/>
            <person name="Xu J."/>
            <person name="Rey P."/>
            <person name="Bertsch C."/>
            <person name="Rego C."/>
            <person name="Larignon P."/>
            <person name="Fontaine F."/>
            <person name="Lebrun M.-H."/>
        </authorList>
    </citation>
    <scope>NUCLEOTIDE SEQUENCE [LARGE SCALE GENOMIC DNA]</scope>
    <source>
        <strain evidence="9 10">F98.1</strain>
    </source>
</reference>
<proteinExistence type="inferred from homology"/>
<feature type="region of interest" description="Disordered" evidence="7">
    <location>
        <begin position="137"/>
        <end position="211"/>
    </location>
</feature>
<comment type="caution">
    <text evidence="9">The sequence shown here is derived from an EMBL/GenBank/DDBJ whole genome shotgun (WGS) entry which is preliminary data.</text>
</comment>
<dbReference type="PANTHER" id="PTHR47254:SF1">
    <property type="entry name" value="CELL WALL MANNOPROTEIN CIS3-RELATED"/>
    <property type="match status" value="1"/>
</dbReference>
<protein>
    <submittedName>
        <fullName evidence="9">Cell wall mannoprotein PIR3</fullName>
    </submittedName>
</protein>
<dbReference type="EMBL" id="MSZU01000075">
    <property type="protein sequence ID" value="OMP88266.1"/>
    <property type="molecule type" value="Genomic_DNA"/>
</dbReference>
<dbReference type="Pfam" id="PF22799">
    <property type="entry name" value="PIR1-like_C"/>
    <property type="match status" value="1"/>
</dbReference>
<evidence type="ECO:0000256" key="7">
    <source>
        <dbReference type="SAM" id="MobiDB-lite"/>
    </source>
</evidence>
<evidence type="ECO:0000256" key="6">
    <source>
        <dbReference type="ARBA" id="ARBA00038219"/>
    </source>
</evidence>
<feature type="compositionally biased region" description="Low complexity" evidence="7">
    <location>
        <begin position="189"/>
        <end position="209"/>
    </location>
</feature>
<evidence type="ECO:0000313" key="9">
    <source>
        <dbReference type="EMBL" id="OMP88266.1"/>
    </source>
</evidence>
<dbReference type="Pfam" id="PF00399">
    <property type="entry name" value="PIR"/>
    <property type="match status" value="4"/>
</dbReference>
<name>A0A1S8BL99_9PEZI</name>
<keyword evidence="4" id="KW-0732">Signal</keyword>
<keyword evidence="5" id="KW-0677">Repeat</keyword>
<dbReference type="Proteomes" id="UP000190776">
    <property type="component" value="Unassembled WGS sequence"/>
</dbReference>
<dbReference type="PANTHER" id="PTHR47254">
    <property type="entry name" value="CELL WALL MANNOPROTEIN CIS3-RELATED"/>
    <property type="match status" value="1"/>
</dbReference>
<keyword evidence="3" id="KW-0964">Secreted</keyword>
<dbReference type="InterPro" id="IPR054508">
    <property type="entry name" value="PIR1-like_C"/>
</dbReference>
<dbReference type="PROSITE" id="PS50256">
    <property type="entry name" value="PIR_REPEAT_2"/>
    <property type="match status" value="2"/>
</dbReference>
<accession>A0A1S8BL99</accession>
<dbReference type="GO" id="GO:0005199">
    <property type="term" value="F:structural constituent of cell wall"/>
    <property type="evidence" value="ECO:0007669"/>
    <property type="project" value="InterPro"/>
</dbReference>
<dbReference type="AlphaFoldDB" id="A0A1S8BL99"/>
<comment type="subcellular location">
    <subcellularLocation>
        <location evidence="1">Secreted</location>
        <location evidence="1">Cell wall</location>
    </subcellularLocation>
</comment>
<comment type="similarity">
    <text evidence="6">Belongs to the PIR protein family.</text>
</comment>
<evidence type="ECO:0000256" key="1">
    <source>
        <dbReference type="ARBA" id="ARBA00004191"/>
    </source>
</evidence>
<feature type="compositionally biased region" description="Low complexity" evidence="7">
    <location>
        <begin position="142"/>
        <end position="177"/>
    </location>
</feature>
<evidence type="ECO:0000256" key="2">
    <source>
        <dbReference type="ARBA" id="ARBA00022512"/>
    </source>
</evidence>
<gene>
    <name evidence="9" type="ORF">BK809_0003023</name>
</gene>
<evidence type="ECO:0000259" key="8">
    <source>
        <dbReference type="Pfam" id="PF22799"/>
    </source>
</evidence>
<dbReference type="GO" id="GO:0009277">
    <property type="term" value="C:fungal-type cell wall"/>
    <property type="evidence" value="ECO:0007669"/>
    <property type="project" value="TreeGrafter"/>
</dbReference>
<sequence length="349" mass="35144">MKSYAAAAAVGALVARGVHASPFPQAVTAAISPSAAAPSGCSANYSGSFGIAVVVLSSTSSSVVTPSSAATSGATANVDVQEAAVTPSSSSSSAAGIYVVSQIGDGQIQAPTAGITTPIYTPVPTPDYTSIVPISEISDGQPQAPAGTPTPATPLTPITTPVISPPSSSSSTESATTVIPISEISDGQPQAPAITSSSSTPSASSFSTAEPGTTVAAVSQISDGQIQSSTAARNKRSLTACATDSTLTLTLTGDDGVLRDARNRTGYVASNYQFQFDAPPQSGALYTAGFSVCGGGDDDGEGNEKVLALGGSKTWYRCLSGEFYNLYDRWWAEQCEEVGIEIVELVECE</sequence>
<keyword evidence="2" id="KW-0134">Cell wall</keyword>
<evidence type="ECO:0000256" key="5">
    <source>
        <dbReference type="ARBA" id="ARBA00022737"/>
    </source>
</evidence>
<organism evidence="9 10">
    <name type="scientific">Diplodia seriata</name>
    <dbReference type="NCBI Taxonomy" id="420778"/>
    <lineage>
        <taxon>Eukaryota</taxon>
        <taxon>Fungi</taxon>
        <taxon>Dikarya</taxon>
        <taxon>Ascomycota</taxon>
        <taxon>Pezizomycotina</taxon>
        <taxon>Dothideomycetes</taxon>
        <taxon>Dothideomycetes incertae sedis</taxon>
        <taxon>Botryosphaeriales</taxon>
        <taxon>Botryosphaeriaceae</taxon>
        <taxon>Diplodia</taxon>
    </lineage>
</organism>
<dbReference type="InterPro" id="IPR000420">
    <property type="entry name" value="Yeast_PIR_rpt"/>
</dbReference>
<dbReference type="GO" id="GO:0031505">
    <property type="term" value="P:fungal-type cell wall organization"/>
    <property type="evidence" value="ECO:0007669"/>
    <property type="project" value="UniProtKB-ARBA"/>
</dbReference>
<dbReference type="OrthoDB" id="5415592at2759"/>
<dbReference type="InterPro" id="IPR051153">
    <property type="entry name" value="Yeast_CWMannoprotein_PIR"/>
</dbReference>